<name>A0A7H1NRI9_9PROT</name>
<evidence type="ECO:0000256" key="1">
    <source>
        <dbReference type="SAM" id="MobiDB-lite"/>
    </source>
</evidence>
<dbReference type="Proteomes" id="UP000516349">
    <property type="component" value="Chromosome"/>
</dbReference>
<proteinExistence type="predicted"/>
<keyword evidence="3" id="KW-1185">Reference proteome</keyword>
<gene>
    <name evidence="2" type="ORF">JGUZn3_11730</name>
</gene>
<dbReference type="KEGG" id="ebla:JGUZn3_11730"/>
<dbReference type="AlphaFoldDB" id="A0A7H1NRI9"/>
<organism evidence="2 3">
    <name type="scientific">Entomobacter blattae</name>
    <dbReference type="NCBI Taxonomy" id="2762277"/>
    <lineage>
        <taxon>Bacteria</taxon>
        <taxon>Pseudomonadati</taxon>
        <taxon>Pseudomonadota</taxon>
        <taxon>Alphaproteobacteria</taxon>
        <taxon>Acetobacterales</taxon>
        <taxon>Acetobacteraceae</taxon>
        <taxon>Entomobacter</taxon>
    </lineage>
</organism>
<accession>A0A7H1NRI9</accession>
<evidence type="ECO:0000313" key="2">
    <source>
        <dbReference type="EMBL" id="QNT78399.1"/>
    </source>
</evidence>
<sequence length="370" mass="42457">MRRADRQKILDYFMDNWDFRALSPEATLLWFDLAFYLHERDLTTLSAQLAKGNVLDDLFSRNRTSSCVRSVEELCRFSLIRREDDGSMVCCFLEDLQQVREARDQKRQKPIVDEGQQLLVSAQAHGDRRSLTSRENGRKGGRPPKQRSGNQPSLLLPIAGGNQPVHNLKNLIHLENRFLGFQKPDETQGFSQKIGYLGFPKEKEKEIYINSSFSSSPSKGEKPNFKPTQTNVSDDLIVFASHCMDRAGIPKNSSSVRNQLWQVQQWLNEGVTEQTILEAIGYLTAKMQKNGQTPDHLGAFCKTVETFQQQENAVAAVMPTIEQAKEEDLLAKETFRKDFLAWQKRYEFSHDFTELAKMPRLENYLSRKSA</sequence>
<reference evidence="2 3" key="1">
    <citation type="submission" date="2020-08" db="EMBL/GenBank/DDBJ databases">
        <title>Complete genome sequence of Entomobacter blattae G55GP.</title>
        <authorList>
            <person name="Poehlein A."/>
            <person name="Guzman J."/>
            <person name="Daniel R."/>
            <person name="Vilcinskas A."/>
        </authorList>
    </citation>
    <scope>NUCLEOTIDE SEQUENCE [LARGE SCALE GENOMIC DNA]</scope>
    <source>
        <strain evidence="2 3">G55GP</strain>
    </source>
</reference>
<feature type="compositionally biased region" description="Basic and acidic residues" evidence="1">
    <location>
        <begin position="125"/>
        <end position="138"/>
    </location>
</feature>
<dbReference type="EMBL" id="CP060244">
    <property type="protein sequence ID" value="QNT78399.1"/>
    <property type="molecule type" value="Genomic_DNA"/>
</dbReference>
<dbReference type="RefSeq" id="WP_203412676.1">
    <property type="nucleotide sequence ID" value="NZ_CP060244.1"/>
</dbReference>
<feature type="region of interest" description="Disordered" evidence="1">
    <location>
        <begin position="123"/>
        <end position="160"/>
    </location>
</feature>
<protein>
    <submittedName>
        <fullName evidence="2">Uncharacterized protein</fullName>
    </submittedName>
</protein>
<evidence type="ECO:0000313" key="3">
    <source>
        <dbReference type="Proteomes" id="UP000516349"/>
    </source>
</evidence>